<feature type="compositionally biased region" description="Basic and acidic residues" evidence="8">
    <location>
        <begin position="220"/>
        <end position="266"/>
    </location>
</feature>
<comment type="subcellular location">
    <subcellularLocation>
        <location evidence="1 7">Cell membrane</location>
        <topology evidence="1 7">Multi-pass membrane protein</topology>
    </subcellularLocation>
</comment>
<evidence type="ECO:0000259" key="9">
    <source>
        <dbReference type="Pfam" id="PF09335"/>
    </source>
</evidence>
<keyword evidence="3 7" id="KW-1003">Cell membrane</keyword>
<dbReference type="Proteomes" id="UP001180715">
    <property type="component" value="Unassembled WGS sequence"/>
</dbReference>
<dbReference type="PANTHER" id="PTHR30353">
    <property type="entry name" value="INNER MEMBRANE PROTEIN DEDA-RELATED"/>
    <property type="match status" value="1"/>
</dbReference>
<evidence type="ECO:0000313" key="10">
    <source>
        <dbReference type="EMBL" id="MDR7293055.1"/>
    </source>
</evidence>
<evidence type="ECO:0000256" key="3">
    <source>
        <dbReference type="ARBA" id="ARBA00022475"/>
    </source>
</evidence>
<feature type="region of interest" description="Disordered" evidence="8">
    <location>
        <begin position="218"/>
        <end position="266"/>
    </location>
</feature>
<organism evidence="10 11">
    <name type="scientific">Pseudoglutamicibacter albus</name>
    <dbReference type="NCBI Taxonomy" id="98671"/>
    <lineage>
        <taxon>Bacteria</taxon>
        <taxon>Bacillati</taxon>
        <taxon>Actinomycetota</taxon>
        <taxon>Actinomycetes</taxon>
        <taxon>Micrococcales</taxon>
        <taxon>Micrococcaceae</taxon>
        <taxon>Pseudoglutamicibacter</taxon>
    </lineage>
</organism>
<proteinExistence type="inferred from homology"/>
<accession>A0ABU1YZ53</accession>
<reference evidence="10" key="1">
    <citation type="submission" date="2023-07" db="EMBL/GenBank/DDBJ databases">
        <title>Sequencing the genomes of 1000 actinobacteria strains.</title>
        <authorList>
            <person name="Klenk H.-P."/>
        </authorList>
    </citation>
    <scope>NUCLEOTIDE SEQUENCE</scope>
    <source>
        <strain evidence="10">DSM 13068</strain>
    </source>
</reference>
<evidence type="ECO:0000256" key="6">
    <source>
        <dbReference type="ARBA" id="ARBA00023136"/>
    </source>
</evidence>
<keyword evidence="4 7" id="KW-0812">Transmembrane</keyword>
<dbReference type="RefSeq" id="WP_239446204.1">
    <property type="nucleotide sequence ID" value="NZ_JAKRCW010000004.1"/>
</dbReference>
<evidence type="ECO:0000256" key="8">
    <source>
        <dbReference type="SAM" id="MobiDB-lite"/>
    </source>
</evidence>
<keyword evidence="11" id="KW-1185">Reference proteome</keyword>
<dbReference type="InterPro" id="IPR032818">
    <property type="entry name" value="DedA-like"/>
</dbReference>
<feature type="transmembrane region" description="Helical" evidence="7">
    <location>
        <begin position="156"/>
        <end position="179"/>
    </location>
</feature>
<name>A0ABU1YZ53_9MICC</name>
<comment type="caution">
    <text evidence="10">The sequence shown here is derived from an EMBL/GenBank/DDBJ whole genome shotgun (WGS) entry which is preliminary data.</text>
</comment>
<protein>
    <submittedName>
        <fullName evidence="10">Membrane protein DedA with SNARE-associated domain</fullName>
    </submittedName>
</protein>
<keyword evidence="5 7" id="KW-1133">Transmembrane helix</keyword>
<dbReference type="EMBL" id="JAVDXX010000001">
    <property type="protein sequence ID" value="MDR7293055.1"/>
    <property type="molecule type" value="Genomic_DNA"/>
</dbReference>
<dbReference type="InterPro" id="IPR032816">
    <property type="entry name" value="VTT_dom"/>
</dbReference>
<evidence type="ECO:0000256" key="7">
    <source>
        <dbReference type="RuleBase" id="RU367016"/>
    </source>
</evidence>
<feature type="domain" description="VTT" evidence="9">
    <location>
        <begin position="49"/>
        <end position="173"/>
    </location>
</feature>
<comment type="similarity">
    <text evidence="2 7">Belongs to the DedA family.</text>
</comment>
<dbReference type="Pfam" id="PF09335">
    <property type="entry name" value="VTT_dom"/>
    <property type="match status" value="1"/>
</dbReference>
<evidence type="ECO:0000313" key="11">
    <source>
        <dbReference type="Proteomes" id="UP001180715"/>
    </source>
</evidence>
<evidence type="ECO:0000256" key="4">
    <source>
        <dbReference type="ARBA" id="ARBA00022692"/>
    </source>
</evidence>
<evidence type="ECO:0000256" key="1">
    <source>
        <dbReference type="ARBA" id="ARBA00004651"/>
    </source>
</evidence>
<feature type="transmembrane region" description="Helical" evidence="7">
    <location>
        <begin position="22"/>
        <end position="42"/>
    </location>
</feature>
<sequence length="266" mass="29680">MSLTGLVIATKLGETMDMINDWILHAATAWWVLPVVFIMSVIDGFFPVVPSESLLVGLSSVWASQGFLPVMVLALVGAMGAFIGDQIAYSLGRAVGRQGFKWMRRPAVAKMLVTAEKQLEKRGGVLIFTARYVPIGRVAVNFTAGATGYSRKTFMLFDAIGCLMWGAYSVLIGTVAGQWMESNRLLGIIISICIAMVLGWILDRIVHRVIWRVNPEWEETEPKPKIPRREVHRDPTQQQAEPREPKQAESREQKQAERNPKDPDES</sequence>
<feature type="transmembrane region" description="Helical" evidence="7">
    <location>
        <begin position="185"/>
        <end position="202"/>
    </location>
</feature>
<keyword evidence="6 7" id="KW-0472">Membrane</keyword>
<dbReference type="PANTHER" id="PTHR30353:SF0">
    <property type="entry name" value="TRANSMEMBRANE PROTEIN"/>
    <property type="match status" value="1"/>
</dbReference>
<feature type="transmembrane region" description="Helical" evidence="7">
    <location>
        <begin position="62"/>
        <end position="83"/>
    </location>
</feature>
<evidence type="ECO:0000256" key="2">
    <source>
        <dbReference type="ARBA" id="ARBA00010792"/>
    </source>
</evidence>
<gene>
    <name evidence="10" type="ORF">J2S67_000323</name>
</gene>
<evidence type="ECO:0000256" key="5">
    <source>
        <dbReference type="ARBA" id="ARBA00022989"/>
    </source>
</evidence>